<feature type="compositionally biased region" description="Basic residues" evidence="1">
    <location>
        <begin position="22"/>
        <end position="31"/>
    </location>
</feature>
<protein>
    <submittedName>
        <fullName evidence="2">Uncharacterized protein</fullName>
    </submittedName>
</protein>
<feature type="region of interest" description="Disordered" evidence="1">
    <location>
        <begin position="22"/>
        <end position="42"/>
    </location>
</feature>
<proteinExistence type="predicted"/>
<sequence length="98" mass="11139">MEVEGEPNTIVTIIKLEAPTKARHFPTRLRPKTSGTAREEPWTKRKTLQVARVWLLFSSTVNHLHGVVRHHVSYIDGAKSTNKWVQIEQSAVEARSPT</sequence>
<organism evidence="2 3">
    <name type="scientific">Stephania japonica</name>
    <dbReference type="NCBI Taxonomy" id="461633"/>
    <lineage>
        <taxon>Eukaryota</taxon>
        <taxon>Viridiplantae</taxon>
        <taxon>Streptophyta</taxon>
        <taxon>Embryophyta</taxon>
        <taxon>Tracheophyta</taxon>
        <taxon>Spermatophyta</taxon>
        <taxon>Magnoliopsida</taxon>
        <taxon>Ranunculales</taxon>
        <taxon>Menispermaceae</taxon>
        <taxon>Menispermoideae</taxon>
        <taxon>Cissampelideae</taxon>
        <taxon>Stephania</taxon>
    </lineage>
</organism>
<gene>
    <name evidence="2" type="ORF">Sjap_013195</name>
</gene>
<evidence type="ECO:0000313" key="3">
    <source>
        <dbReference type="Proteomes" id="UP001417504"/>
    </source>
</evidence>
<dbReference type="EMBL" id="JBBNAE010000005">
    <property type="protein sequence ID" value="KAK9123593.1"/>
    <property type="molecule type" value="Genomic_DNA"/>
</dbReference>
<reference evidence="2 3" key="1">
    <citation type="submission" date="2024-01" db="EMBL/GenBank/DDBJ databases">
        <title>Genome assemblies of Stephania.</title>
        <authorList>
            <person name="Yang L."/>
        </authorList>
    </citation>
    <scope>NUCLEOTIDE SEQUENCE [LARGE SCALE GENOMIC DNA]</scope>
    <source>
        <strain evidence="2">QJT</strain>
        <tissue evidence="2">Leaf</tissue>
    </source>
</reference>
<dbReference type="AlphaFoldDB" id="A0AAP0NYD9"/>
<evidence type="ECO:0000313" key="2">
    <source>
        <dbReference type="EMBL" id="KAK9123593.1"/>
    </source>
</evidence>
<name>A0AAP0NYD9_9MAGN</name>
<comment type="caution">
    <text evidence="2">The sequence shown here is derived from an EMBL/GenBank/DDBJ whole genome shotgun (WGS) entry which is preliminary data.</text>
</comment>
<accession>A0AAP0NYD9</accession>
<dbReference type="Proteomes" id="UP001417504">
    <property type="component" value="Unassembled WGS sequence"/>
</dbReference>
<keyword evidence="3" id="KW-1185">Reference proteome</keyword>
<evidence type="ECO:0000256" key="1">
    <source>
        <dbReference type="SAM" id="MobiDB-lite"/>
    </source>
</evidence>